<name>A0ABY5FMV4_9BACL</name>
<proteinExistence type="predicted"/>
<evidence type="ECO:0000313" key="2">
    <source>
        <dbReference type="Proteomes" id="UP001060325"/>
    </source>
</evidence>
<dbReference type="RefSeq" id="WP_255177388.1">
    <property type="nucleotide sequence ID" value="NZ_CP101462.1"/>
</dbReference>
<organism evidence="1 2">
    <name type="scientific">Exiguobacterium aurantiacum</name>
    <dbReference type="NCBI Taxonomy" id="33987"/>
    <lineage>
        <taxon>Bacteria</taxon>
        <taxon>Bacillati</taxon>
        <taxon>Bacillota</taxon>
        <taxon>Bacilli</taxon>
        <taxon>Bacillales</taxon>
        <taxon>Bacillales Family XII. Incertae Sedis</taxon>
        <taxon>Exiguobacterium</taxon>
    </lineage>
</organism>
<accession>A0ABY5FMV4</accession>
<dbReference type="Proteomes" id="UP001060325">
    <property type="component" value="Chromosome"/>
</dbReference>
<evidence type="ECO:0008006" key="3">
    <source>
        <dbReference type="Google" id="ProtNLM"/>
    </source>
</evidence>
<keyword evidence="2" id="KW-1185">Reference proteome</keyword>
<protein>
    <recommendedName>
        <fullName evidence="3">Uracil DNA glycosylase superfamily</fullName>
    </recommendedName>
</protein>
<dbReference type="EMBL" id="CP101462">
    <property type="protein sequence ID" value="UTT42877.1"/>
    <property type="molecule type" value="Genomic_DNA"/>
</dbReference>
<evidence type="ECO:0000313" key="1">
    <source>
        <dbReference type="EMBL" id="UTT42877.1"/>
    </source>
</evidence>
<sequence>MEQARVLLQDAIRFQQALMTSSFQAELIDGASPVLWYGRPTEKQWLTIGTNPSRGEFFERDGTVRSGESQKFYWRDQSLDDYLQDERAHEATLEHAAAYFEAGRATTSWFGKRGGAKLEALLEGMGRSFYDGSALHVDFFKYATWRQMGRLRTGRQWMEHPMSLDLLERTIRYVAPSRLIVLGQENCASFEGFTHNGHVETYPSARFELGHHATLGVPMVGLHFKPSEVFVGLGNGRDAFGLHHGSYAKRDHLIRIGAAIEASARHYFA</sequence>
<reference evidence="1" key="1">
    <citation type="submission" date="2022-07" db="EMBL/GenBank/DDBJ databases">
        <title>Complete genome of CX2.</title>
        <authorList>
            <person name="Cao G."/>
        </authorList>
    </citation>
    <scope>NUCLEOTIDE SEQUENCE</scope>
    <source>
        <strain evidence="1">CX2</strain>
    </source>
</reference>
<gene>
    <name evidence="1" type="ORF">NMQ00_15390</name>
</gene>